<comment type="caution">
    <text evidence="1">The sequence shown here is derived from an EMBL/GenBank/DDBJ whole genome shotgun (WGS) entry which is preliminary data.</text>
</comment>
<name>A0A6B1YIC9_PSEAI</name>
<dbReference type="EMBL" id="WXZT01000059">
    <property type="protein sequence ID" value="MZZ17715.1"/>
    <property type="molecule type" value="Genomic_DNA"/>
</dbReference>
<reference evidence="1" key="1">
    <citation type="submission" date="2020-01" db="EMBL/GenBank/DDBJ databases">
        <title>Bacteria Cultured from War Wounds Associated with the Conflict in Eastern Ukraine.</title>
        <authorList>
            <person name="Snesrud E."/>
            <person name="Galac M.R."/>
            <person name="Mc Gann P."/>
            <person name="Valentine K."/>
            <person name="Viacheslav K."/>
        </authorList>
    </citation>
    <scope>NUCLEOTIDE SEQUENCE</scope>
    <source>
        <strain evidence="1">VNMU148</strain>
    </source>
</reference>
<dbReference type="AlphaFoldDB" id="A0A6B1YIC9"/>
<organism evidence="1 2">
    <name type="scientific">Pseudomonas aeruginosa</name>
    <dbReference type="NCBI Taxonomy" id="287"/>
    <lineage>
        <taxon>Bacteria</taxon>
        <taxon>Pseudomonadati</taxon>
        <taxon>Pseudomonadota</taxon>
        <taxon>Gammaproteobacteria</taxon>
        <taxon>Pseudomonadales</taxon>
        <taxon>Pseudomonadaceae</taxon>
        <taxon>Pseudomonas</taxon>
    </lineage>
</organism>
<proteinExistence type="predicted"/>
<dbReference type="Proteomes" id="UP000644192">
    <property type="component" value="Unassembled WGS sequence"/>
</dbReference>
<evidence type="ECO:0000313" key="1">
    <source>
        <dbReference type="EMBL" id="MZZ17715.1"/>
    </source>
</evidence>
<evidence type="ECO:0000313" key="2">
    <source>
        <dbReference type="Proteomes" id="UP000644192"/>
    </source>
</evidence>
<accession>A0A6B1YIC9</accession>
<protein>
    <submittedName>
        <fullName evidence="1">Uncharacterized protein</fullName>
    </submittedName>
</protein>
<sequence>MSQHLFSSEVGNKKFEVIMGWDNPTKSFFLIIFDKKSDEDYPVYTNLDEMMPRDLDYYVGKCRDLGIDVKPEIIAEIRDDQRLNVSNKVKEWN</sequence>
<dbReference type="RefSeq" id="WP_109505096.1">
    <property type="nucleotide sequence ID" value="NZ_JACJGW010000026.1"/>
</dbReference>
<gene>
    <name evidence="1" type="ORF">GUL26_36290</name>
</gene>